<name>A0AAI9XUM3_9PEZI</name>
<proteinExistence type="predicted"/>
<sequence length="47" mass="5494">MTDMMSFLPHSSINIFRAVSRRADSTPRPRAETTIPKSRRLLDQRCF</sequence>
<evidence type="ECO:0000256" key="1">
    <source>
        <dbReference type="SAM" id="MobiDB-lite"/>
    </source>
</evidence>
<keyword evidence="3" id="KW-1185">Reference proteome</keyword>
<organism evidence="2 3">
    <name type="scientific">Colletotrichum melonis</name>
    <dbReference type="NCBI Taxonomy" id="1209925"/>
    <lineage>
        <taxon>Eukaryota</taxon>
        <taxon>Fungi</taxon>
        <taxon>Dikarya</taxon>
        <taxon>Ascomycota</taxon>
        <taxon>Pezizomycotina</taxon>
        <taxon>Sordariomycetes</taxon>
        <taxon>Hypocreomycetidae</taxon>
        <taxon>Glomerellales</taxon>
        <taxon>Glomerellaceae</taxon>
        <taxon>Colletotrichum</taxon>
        <taxon>Colletotrichum acutatum species complex</taxon>
    </lineage>
</organism>
<reference evidence="2 3" key="1">
    <citation type="submission" date="2016-10" db="EMBL/GenBank/DDBJ databases">
        <title>The genome sequence of Colletotrichum fioriniae PJ7.</title>
        <authorList>
            <person name="Baroncelli R."/>
        </authorList>
    </citation>
    <scope>NUCLEOTIDE SEQUENCE [LARGE SCALE GENOMIC DNA]</scope>
    <source>
        <strain evidence="2">Col 31</strain>
    </source>
</reference>
<gene>
    <name evidence="2" type="ORF">CMEL01_15066</name>
</gene>
<evidence type="ECO:0000313" key="2">
    <source>
        <dbReference type="EMBL" id="KAK1460769.1"/>
    </source>
</evidence>
<dbReference type="Proteomes" id="UP001239795">
    <property type="component" value="Unassembled WGS sequence"/>
</dbReference>
<feature type="compositionally biased region" description="Basic and acidic residues" evidence="1">
    <location>
        <begin position="21"/>
        <end position="31"/>
    </location>
</feature>
<feature type="region of interest" description="Disordered" evidence="1">
    <location>
        <begin position="19"/>
        <end position="47"/>
    </location>
</feature>
<protein>
    <submittedName>
        <fullName evidence="2">Uncharacterized protein</fullName>
    </submittedName>
</protein>
<accession>A0AAI9XUM3</accession>
<evidence type="ECO:0000313" key="3">
    <source>
        <dbReference type="Proteomes" id="UP001239795"/>
    </source>
</evidence>
<dbReference type="AlphaFoldDB" id="A0AAI9XUM3"/>
<comment type="caution">
    <text evidence="2">The sequence shown here is derived from an EMBL/GenBank/DDBJ whole genome shotgun (WGS) entry which is preliminary data.</text>
</comment>
<dbReference type="EMBL" id="MLGG01000012">
    <property type="protein sequence ID" value="KAK1460769.1"/>
    <property type="molecule type" value="Genomic_DNA"/>
</dbReference>